<evidence type="ECO:0000259" key="11">
    <source>
        <dbReference type="PROSITE" id="PS51085"/>
    </source>
</evidence>
<dbReference type="STRING" id="545619.SAMN04489860_2508"/>
<dbReference type="GO" id="GO:0003954">
    <property type="term" value="F:NADH dehydrogenase activity"/>
    <property type="evidence" value="ECO:0007669"/>
    <property type="project" value="TreeGrafter"/>
</dbReference>
<dbReference type="Gene3D" id="3.40.50.740">
    <property type="match status" value="2"/>
</dbReference>
<dbReference type="InterPro" id="IPR054351">
    <property type="entry name" value="NADH_UbQ_OxRdtase_ferredoxin"/>
</dbReference>
<dbReference type="Pfam" id="PF01568">
    <property type="entry name" value="Molydop_binding"/>
    <property type="match status" value="1"/>
</dbReference>
<dbReference type="GO" id="GO:0051539">
    <property type="term" value="F:4 iron, 4 sulfur cluster binding"/>
    <property type="evidence" value="ECO:0007669"/>
    <property type="project" value="UniProtKB-KW"/>
</dbReference>
<dbReference type="SMART" id="SM00929">
    <property type="entry name" value="NADH-G_4Fe-4S_3"/>
    <property type="match status" value="1"/>
</dbReference>
<dbReference type="GO" id="GO:0016020">
    <property type="term" value="C:membrane"/>
    <property type="evidence" value="ECO:0007669"/>
    <property type="project" value="InterPro"/>
</dbReference>
<dbReference type="PANTHER" id="PTHR43105:SF12">
    <property type="entry name" value="NADH-QUINONE OXIDOREDUCTASE SUBUNIT G"/>
    <property type="match status" value="1"/>
</dbReference>
<dbReference type="InterPro" id="IPR000283">
    <property type="entry name" value="NADH_UbQ_OxRdtase_75kDa_su_CS"/>
</dbReference>
<dbReference type="InterPro" id="IPR036010">
    <property type="entry name" value="2Fe-2S_ferredoxin-like_sf"/>
</dbReference>
<dbReference type="PROSITE" id="PS51669">
    <property type="entry name" value="4FE4S_MOW_BIS_MGD"/>
    <property type="match status" value="1"/>
</dbReference>
<comment type="cofactor">
    <cofactor evidence="10">
        <name>[2Fe-2S] cluster</name>
        <dbReference type="ChEBI" id="CHEBI:190135"/>
    </cofactor>
</comment>
<dbReference type="OrthoDB" id="9810782at2"/>
<evidence type="ECO:0000256" key="2">
    <source>
        <dbReference type="ARBA" id="ARBA00005404"/>
    </source>
</evidence>
<keyword evidence="15" id="KW-1185">Reference proteome</keyword>
<dbReference type="PROSITE" id="PS51839">
    <property type="entry name" value="4FE4S_HC3"/>
    <property type="match status" value="1"/>
</dbReference>
<dbReference type="InterPro" id="IPR001041">
    <property type="entry name" value="2Fe-2S_ferredoxin-type"/>
</dbReference>
<dbReference type="InterPro" id="IPR009010">
    <property type="entry name" value="Asp_de-COase-like_dom_sf"/>
</dbReference>
<protein>
    <submittedName>
        <fullName evidence="14">NADH dehydrogenase subunit G</fullName>
    </submittedName>
</protein>
<evidence type="ECO:0000256" key="7">
    <source>
        <dbReference type="ARBA" id="ARBA00023004"/>
    </source>
</evidence>
<dbReference type="Pfam" id="PF13510">
    <property type="entry name" value="Fer2_4"/>
    <property type="match status" value="1"/>
</dbReference>
<evidence type="ECO:0000256" key="10">
    <source>
        <dbReference type="ARBA" id="ARBA00034078"/>
    </source>
</evidence>
<dbReference type="PROSITE" id="PS00642">
    <property type="entry name" value="COMPLEX1_75K_2"/>
    <property type="match status" value="1"/>
</dbReference>
<dbReference type="InterPro" id="IPR050123">
    <property type="entry name" value="Prok_molybdopt-oxidoreductase"/>
</dbReference>
<evidence type="ECO:0000259" key="12">
    <source>
        <dbReference type="PROSITE" id="PS51669"/>
    </source>
</evidence>
<dbReference type="GO" id="GO:0043546">
    <property type="term" value="F:molybdopterin cofactor binding"/>
    <property type="evidence" value="ECO:0007669"/>
    <property type="project" value="InterPro"/>
</dbReference>
<dbReference type="InterPro" id="IPR006963">
    <property type="entry name" value="Mopterin_OxRdtase_4Fe-4S_dom"/>
</dbReference>
<dbReference type="SUPFAM" id="SSF53706">
    <property type="entry name" value="Formate dehydrogenase/DMSO reductase, domains 1-3"/>
    <property type="match status" value="1"/>
</dbReference>
<evidence type="ECO:0000256" key="4">
    <source>
        <dbReference type="ARBA" id="ARBA00022714"/>
    </source>
</evidence>
<dbReference type="Proteomes" id="UP000185663">
    <property type="component" value="Chromosome I"/>
</dbReference>
<keyword evidence="9" id="KW-0520">NAD</keyword>
<keyword evidence="6" id="KW-1278">Translocase</keyword>
<evidence type="ECO:0000256" key="5">
    <source>
        <dbReference type="ARBA" id="ARBA00022723"/>
    </source>
</evidence>
<evidence type="ECO:0000313" key="15">
    <source>
        <dbReference type="Proteomes" id="UP000185663"/>
    </source>
</evidence>
<dbReference type="GO" id="GO:0008137">
    <property type="term" value="F:NADH dehydrogenase (ubiquinone) activity"/>
    <property type="evidence" value="ECO:0007669"/>
    <property type="project" value="InterPro"/>
</dbReference>
<keyword evidence="7" id="KW-0408">Iron</keyword>
<dbReference type="NCBIfam" id="NF005895">
    <property type="entry name" value="PRK07860.1"/>
    <property type="match status" value="1"/>
</dbReference>
<name>A0A1H1VJF8_9CELL</name>
<dbReference type="EMBL" id="LT629776">
    <property type="protein sequence ID" value="SDS84199.1"/>
    <property type="molecule type" value="Genomic_DNA"/>
</dbReference>
<evidence type="ECO:0000259" key="13">
    <source>
        <dbReference type="PROSITE" id="PS51839"/>
    </source>
</evidence>
<dbReference type="GO" id="GO:0042773">
    <property type="term" value="P:ATP synthesis coupled electron transport"/>
    <property type="evidence" value="ECO:0007669"/>
    <property type="project" value="InterPro"/>
</dbReference>
<keyword evidence="3" id="KW-0004">4Fe-4S</keyword>
<dbReference type="Pfam" id="PF00384">
    <property type="entry name" value="Molybdopterin"/>
    <property type="match status" value="1"/>
</dbReference>
<dbReference type="PROSITE" id="PS51085">
    <property type="entry name" value="2FE2S_FER_2"/>
    <property type="match status" value="1"/>
</dbReference>
<organism evidence="14 15">
    <name type="scientific">Paraoerskovia marina</name>
    <dbReference type="NCBI Taxonomy" id="545619"/>
    <lineage>
        <taxon>Bacteria</taxon>
        <taxon>Bacillati</taxon>
        <taxon>Actinomycetota</taxon>
        <taxon>Actinomycetes</taxon>
        <taxon>Micrococcales</taxon>
        <taxon>Cellulomonadaceae</taxon>
        <taxon>Paraoerskovia</taxon>
    </lineage>
</organism>
<evidence type="ECO:0000256" key="8">
    <source>
        <dbReference type="ARBA" id="ARBA00023014"/>
    </source>
</evidence>
<feature type="domain" description="2Fe-2S ferredoxin-type" evidence="11">
    <location>
        <begin position="19"/>
        <end position="106"/>
    </location>
</feature>
<dbReference type="Pfam" id="PF10588">
    <property type="entry name" value="NADH-G_4Fe-4S_3"/>
    <property type="match status" value="1"/>
</dbReference>
<dbReference type="AlphaFoldDB" id="A0A1H1VJF8"/>
<accession>A0A1H1VJF8</accession>
<dbReference type="Pfam" id="PF22117">
    <property type="entry name" value="Fer4_Nqo3"/>
    <property type="match status" value="1"/>
</dbReference>
<dbReference type="PROSITE" id="PS00643">
    <property type="entry name" value="COMPLEX1_75K_3"/>
    <property type="match status" value="1"/>
</dbReference>
<dbReference type="GO" id="GO:0051537">
    <property type="term" value="F:2 iron, 2 sulfur cluster binding"/>
    <property type="evidence" value="ECO:0007669"/>
    <property type="project" value="UniProtKB-KW"/>
</dbReference>
<keyword evidence="8" id="KW-0411">Iron-sulfur</keyword>
<dbReference type="SUPFAM" id="SSF54292">
    <property type="entry name" value="2Fe-2S ferredoxin-like"/>
    <property type="match status" value="1"/>
</dbReference>
<dbReference type="Gene3D" id="3.40.228.10">
    <property type="entry name" value="Dimethylsulfoxide Reductase, domain 2"/>
    <property type="match status" value="1"/>
</dbReference>
<evidence type="ECO:0000256" key="6">
    <source>
        <dbReference type="ARBA" id="ARBA00022967"/>
    </source>
</evidence>
<evidence type="ECO:0000256" key="1">
    <source>
        <dbReference type="ARBA" id="ARBA00001966"/>
    </source>
</evidence>
<dbReference type="Pfam" id="PF22151">
    <property type="entry name" value="Fer4_NDSU1"/>
    <property type="match status" value="1"/>
</dbReference>
<keyword evidence="4" id="KW-0001">2Fe-2S</keyword>
<dbReference type="SUPFAM" id="SSF54862">
    <property type="entry name" value="4Fe-4S ferredoxins"/>
    <property type="match status" value="1"/>
</dbReference>
<dbReference type="Gene3D" id="3.10.20.740">
    <property type="match status" value="1"/>
</dbReference>
<dbReference type="InterPro" id="IPR019574">
    <property type="entry name" value="NADH_UbQ_OxRdtase_Gsu_4Fe4S-bd"/>
</dbReference>
<dbReference type="Gene3D" id="2.40.40.20">
    <property type="match status" value="1"/>
</dbReference>
<evidence type="ECO:0000313" key="14">
    <source>
        <dbReference type="EMBL" id="SDS84199.1"/>
    </source>
</evidence>
<gene>
    <name evidence="14" type="ORF">SAMN04489860_2508</name>
</gene>
<dbReference type="PROSITE" id="PS00641">
    <property type="entry name" value="COMPLEX1_75K_1"/>
    <property type="match status" value="1"/>
</dbReference>
<dbReference type="PANTHER" id="PTHR43105">
    <property type="entry name" value="RESPIRATORY NITRATE REDUCTASE"/>
    <property type="match status" value="1"/>
</dbReference>
<proteinExistence type="inferred from homology"/>
<dbReference type="FunFam" id="3.10.20.740:FF:000001">
    <property type="entry name" value="NADH-quinone oxidoreductase subunit G"/>
    <property type="match status" value="1"/>
</dbReference>
<dbReference type="Gene3D" id="3.30.70.20">
    <property type="match status" value="1"/>
</dbReference>
<dbReference type="SUPFAM" id="SSF50692">
    <property type="entry name" value="ADC-like"/>
    <property type="match status" value="1"/>
</dbReference>
<comment type="similarity">
    <text evidence="2">Belongs to the complex I 75 kDa subunit family.</text>
</comment>
<evidence type="ECO:0000256" key="3">
    <source>
        <dbReference type="ARBA" id="ARBA00022485"/>
    </source>
</evidence>
<dbReference type="eggNOG" id="COG1034">
    <property type="taxonomic scope" value="Bacteria"/>
</dbReference>
<comment type="cofactor">
    <cofactor evidence="1">
        <name>[4Fe-4S] cluster</name>
        <dbReference type="ChEBI" id="CHEBI:49883"/>
    </cofactor>
</comment>
<sequence>MTDTTNKGTGGGEEVAVVPQVTFQIDGIETSVPKGTLVIRAAEEIGIAIPRFCDHPLLEPVGACRQCLVEVSAPDRSGAVRPMPKPQPSCTLVATDGMQVSTQRTSPVAEKAQRGMLELLLINHPLDCPVCDKGGECPLQNQSMANGAATSRYLDVKRTFPKPIAVSTQILLDRERCVLCQRCTRFSDEIAGNPFIDLQKRGARQQIGRFDEDVLDFERPGASSGDQPVGAAHTDVSGAPFASYYSGNTVQICPVGALTSAAYRFRSRPFDLVSTPAVAEHDSCGSAIRVDHRRDTVMRRLASDDPVVNEEWITDKDRFAFTWQTAPDRLTTPLVRDRGEDGSRGELRPASWSEALEAAAEGLARAREAGGVGVLPGGRLTIEDSFAYAKFARVALRTNDVDHRARSHSAEESDFLAHAVAGRGIDVTFSDLEAAPSVLLVGLEAEEEGGVTFLRLRKGATKNDVRVFSIASHASSGLDRMNGTLLAAAPGTEPEWLDQIAAGGTDPAELADVSEALRGAGSVVLVGERLAAVPGAYSAVLRLVERTGARLAWIPRRIGERAGVETGTLPNLLPGGRPVVDPAARAEVAALWGGDELPADAGRSTSEILDALWVGQLGGVLAGGFEPEDLPDPAHARRALEQAGFVVALDVRSSEVTERADVVLPVAPPAEKDGSYWNWEGRVRTFGASLPSDAMPDHRVLDALADELDVELGTASLLDVREELGRLTPWAGQRVAAPTVAPSEPEPVEPGTAVLASWRLQLDVARLQDGERFLAGTAKRPVARISPVTAVAVGVADGEQVTVSTDRGSLTLPVAVTAMVDHVVWVPLRSPGSQVHETLGVAPGAVVRVAAAAGEGEA</sequence>
<dbReference type="InterPro" id="IPR006656">
    <property type="entry name" value="Mopterin_OxRdtase"/>
</dbReference>
<dbReference type="GO" id="GO:0046872">
    <property type="term" value="F:metal ion binding"/>
    <property type="evidence" value="ECO:0007669"/>
    <property type="project" value="UniProtKB-KW"/>
</dbReference>
<evidence type="ECO:0000256" key="9">
    <source>
        <dbReference type="ARBA" id="ARBA00023027"/>
    </source>
</evidence>
<feature type="domain" description="4Fe-4S His(Cys)3-ligated-type" evidence="13">
    <location>
        <begin position="108"/>
        <end position="147"/>
    </location>
</feature>
<dbReference type="InterPro" id="IPR006657">
    <property type="entry name" value="MoPterin_dinucl-bd_dom"/>
</dbReference>
<dbReference type="RefSeq" id="WP_083372696.1">
    <property type="nucleotide sequence ID" value="NZ_LT629776.1"/>
</dbReference>
<feature type="domain" description="4Fe-4S Mo/W bis-MGD-type" evidence="12">
    <location>
        <begin position="272"/>
        <end position="328"/>
    </location>
</feature>
<dbReference type="CDD" id="cd00207">
    <property type="entry name" value="fer2"/>
    <property type="match status" value="1"/>
</dbReference>
<reference evidence="14 15" key="1">
    <citation type="submission" date="2016-10" db="EMBL/GenBank/DDBJ databases">
        <authorList>
            <person name="de Groot N.N."/>
        </authorList>
    </citation>
    <scope>NUCLEOTIDE SEQUENCE [LARGE SCALE GENOMIC DNA]</scope>
    <source>
        <strain evidence="14 15">DSM 22126</strain>
    </source>
</reference>
<keyword evidence="5" id="KW-0479">Metal-binding</keyword>